<evidence type="ECO:0000313" key="2">
    <source>
        <dbReference type="Proteomes" id="UP000789396"/>
    </source>
</evidence>
<protein>
    <submittedName>
        <fullName evidence="1">7979_t:CDS:1</fullName>
    </submittedName>
</protein>
<evidence type="ECO:0000313" key="1">
    <source>
        <dbReference type="EMBL" id="CAG8530635.1"/>
    </source>
</evidence>
<gene>
    <name evidence="1" type="ORF">RFULGI_LOCUS3774</name>
</gene>
<keyword evidence="2" id="KW-1185">Reference proteome</keyword>
<comment type="caution">
    <text evidence="1">The sequence shown here is derived from an EMBL/GenBank/DDBJ whole genome shotgun (WGS) entry which is preliminary data.</text>
</comment>
<accession>A0A9N9FFT9</accession>
<reference evidence="1" key="1">
    <citation type="submission" date="2021-06" db="EMBL/GenBank/DDBJ databases">
        <authorList>
            <person name="Kallberg Y."/>
            <person name="Tangrot J."/>
            <person name="Rosling A."/>
        </authorList>
    </citation>
    <scope>NUCLEOTIDE SEQUENCE</scope>
    <source>
        <strain evidence="1">IN212</strain>
    </source>
</reference>
<proteinExistence type="predicted"/>
<organism evidence="1 2">
    <name type="scientific">Racocetra fulgida</name>
    <dbReference type="NCBI Taxonomy" id="60492"/>
    <lineage>
        <taxon>Eukaryota</taxon>
        <taxon>Fungi</taxon>
        <taxon>Fungi incertae sedis</taxon>
        <taxon>Mucoromycota</taxon>
        <taxon>Glomeromycotina</taxon>
        <taxon>Glomeromycetes</taxon>
        <taxon>Diversisporales</taxon>
        <taxon>Gigasporaceae</taxon>
        <taxon>Racocetra</taxon>
    </lineage>
</organism>
<dbReference type="AlphaFoldDB" id="A0A9N9FFT9"/>
<feature type="non-terminal residue" evidence="1">
    <location>
        <position position="1"/>
    </location>
</feature>
<sequence>DGHNIENKIKHIIIAFAILDQKEPDNYYTIIIYSSIENYKLLKNAI</sequence>
<dbReference type="EMBL" id="CAJVPZ010003466">
    <property type="protein sequence ID" value="CAG8530635.1"/>
    <property type="molecule type" value="Genomic_DNA"/>
</dbReference>
<dbReference type="Proteomes" id="UP000789396">
    <property type="component" value="Unassembled WGS sequence"/>
</dbReference>
<name>A0A9N9FFT9_9GLOM</name>